<dbReference type="InterPro" id="IPR003400">
    <property type="entry name" value="ExbD"/>
</dbReference>
<dbReference type="RefSeq" id="WP_120948068.1">
    <property type="nucleotide sequence ID" value="NZ_QXQP01000003.1"/>
</dbReference>
<keyword evidence="7 10" id="KW-0653">Protein transport</keyword>
<reference evidence="13" key="1">
    <citation type="submission" date="2019-07" db="EMBL/GenBank/DDBJ databases">
        <title>Helicobacter labacensis sp. nov., Helicobacter mehlei sp. nov. and Helicobacter vulpis sp. nov., isolated from gastric mucosa of red fox (Vulpis vulpis).</title>
        <authorList>
            <person name="Papic B."/>
        </authorList>
    </citation>
    <scope>NUCLEOTIDE SEQUENCE [LARGE SCALE GENOMIC DNA]</scope>
    <source>
        <strain evidence="13">L8b</strain>
    </source>
</reference>
<sequence length="134" mass="15310">MSYVVDDWDNDKPELNITPLVDIMLVLLAILMITTPTLTYHESIELPKGSKNTNTPKNKILEIRMDIKGNIYINKDTYQLASFPKAFLQIATQYPKNTPVYIRADKGLIYDHIIFLLKNIREAGFHKVSLVTSA</sequence>
<evidence type="ECO:0000256" key="9">
    <source>
        <dbReference type="ARBA" id="ARBA00023136"/>
    </source>
</evidence>
<evidence type="ECO:0000256" key="6">
    <source>
        <dbReference type="ARBA" id="ARBA00022692"/>
    </source>
</evidence>
<evidence type="ECO:0000256" key="5">
    <source>
        <dbReference type="ARBA" id="ARBA00022519"/>
    </source>
</evidence>
<dbReference type="GO" id="GO:0015031">
    <property type="term" value="P:protein transport"/>
    <property type="evidence" value="ECO:0007669"/>
    <property type="project" value="UniProtKB-KW"/>
</dbReference>
<dbReference type="AlphaFoldDB" id="A0A553V3B6"/>
<keyword evidence="5" id="KW-0997">Cell inner membrane</keyword>
<evidence type="ECO:0000256" key="8">
    <source>
        <dbReference type="ARBA" id="ARBA00022989"/>
    </source>
</evidence>
<keyword evidence="6 10" id="KW-0812">Transmembrane</keyword>
<organism evidence="12 13">
    <name type="scientific">Helicobacter mehlei</name>
    <dbReference type="NCBI Taxonomy" id="2316080"/>
    <lineage>
        <taxon>Bacteria</taxon>
        <taxon>Pseudomonadati</taxon>
        <taxon>Campylobacterota</taxon>
        <taxon>Epsilonproteobacteria</taxon>
        <taxon>Campylobacterales</taxon>
        <taxon>Helicobacteraceae</taxon>
        <taxon>Helicobacter</taxon>
    </lineage>
</organism>
<reference evidence="12 13" key="2">
    <citation type="submission" date="2019-07" db="EMBL/GenBank/DDBJ databases">
        <title>Helicobacter labacensis sp. nov., Helicobacter mehlei sp. nov. and Helicobacter vulpis sp. nov., isolated from gastric mucosa of red fox (Vulpis vulpis).</title>
        <authorList>
            <person name="Kusar D."/>
            <person name="Gruntar I."/>
            <person name="Pate M."/>
            <person name="Zajc U."/>
            <person name="Ocepek M."/>
        </authorList>
    </citation>
    <scope>NUCLEOTIDE SEQUENCE [LARGE SCALE GENOMIC DNA]</scope>
    <source>
        <strain evidence="12 13">L8b</strain>
    </source>
</reference>
<keyword evidence="8 11" id="KW-1133">Transmembrane helix</keyword>
<reference evidence="12 13" key="3">
    <citation type="submission" date="2019-07" db="EMBL/GenBank/DDBJ databases">
        <authorList>
            <person name="Papic B."/>
        </authorList>
    </citation>
    <scope>NUCLEOTIDE SEQUENCE [LARGE SCALE GENOMIC DNA]</scope>
    <source>
        <strain evidence="12 13">L8b</strain>
    </source>
</reference>
<dbReference type="GO" id="GO:0005886">
    <property type="term" value="C:plasma membrane"/>
    <property type="evidence" value="ECO:0007669"/>
    <property type="project" value="UniProtKB-SubCell"/>
</dbReference>
<name>A0A553V3B6_9HELI</name>
<dbReference type="Proteomes" id="UP000319322">
    <property type="component" value="Unassembled WGS sequence"/>
</dbReference>
<evidence type="ECO:0000256" key="10">
    <source>
        <dbReference type="RuleBase" id="RU003879"/>
    </source>
</evidence>
<comment type="subcellular location">
    <subcellularLocation>
        <location evidence="1">Cell inner membrane</location>
        <topology evidence="1">Single-pass type II membrane protein</topology>
    </subcellularLocation>
    <subcellularLocation>
        <location evidence="10">Cell membrane</location>
        <topology evidence="10">Single-pass type II membrane protein</topology>
    </subcellularLocation>
</comment>
<accession>A0A553V3B6</accession>
<dbReference type="Gene3D" id="3.30.420.270">
    <property type="match status" value="1"/>
</dbReference>
<dbReference type="Pfam" id="PF02472">
    <property type="entry name" value="ExbD"/>
    <property type="match status" value="1"/>
</dbReference>
<keyword evidence="3 10" id="KW-0813">Transport</keyword>
<evidence type="ECO:0000256" key="11">
    <source>
        <dbReference type="SAM" id="Phobius"/>
    </source>
</evidence>
<dbReference type="EMBL" id="VKGC01000001">
    <property type="protein sequence ID" value="TSA86973.1"/>
    <property type="molecule type" value="Genomic_DNA"/>
</dbReference>
<evidence type="ECO:0000256" key="1">
    <source>
        <dbReference type="ARBA" id="ARBA00004249"/>
    </source>
</evidence>
<keyword evidence="13" id="KW-1185">Reference proteome</keyword>
<gene>
    <name evidence="12" type="ORF">FNE76_00450</name>
</gene>
<dbReference type="PANTHER" id="PTHR30558">
    <property type="entry name" value="EXBD MEMBRANE COMPONENT OF PMF-DRIVEN MACROMOLECULE IMPORT SYSTEM"/>
    <property type="match status" value="1"/>
</dbReference>
<dbReference type="PANTHER" id="PTHR30558:SF12">
    <property type="entry name" value="BIOPOLYMER TRANSPORT PROTEIN EXBD"/>
    <property type="match status" value="1"/>
</dbReference>
<evidence type="ECO:0000256" key="7">
    <source>
        <dbReference type="ARBA" id="ARBA00022927"/>
    </source>
</evidence>
<evidence type="ECO:0000256" key="3">
    <source>
        <dbReference type="ARBA" id="ARBA00022448"/>
    </source>
</evidence>
<protein>
    <submittedName>
        <fullName evidence="12">Biopolymer transporter ExbD</fullName>
    </submittedName>
</protein>
<dbReference type="GO" id="GO:0022857">
    <property type="term" value="F:transmembrane transporter activity"/>
    <property type="evidence" value="ECO:0007669"/>
    <property type="project" value="InterPro"/>
</dbReference>
<comment type="similarity">
    <text evidence="2 10">Belongs to the ExbD/TolR family.</text>
</comment>
<evidence type="ECO:0000313" key="12">
    <source>
        <dbReference type="EMBL" id="TSA86973.1"/>
    </source>
</evidence>
<evidence type="ECO:0000256" key="4">
    <source>
        <dbReference type="ARBA" id="ARBA00022475"/>
    </source>
</evidence>
<proteinExistence type="inferred from homology"/>
<keyword evidence="9 11" id="KW-0472">Membrane</keyword>
<evidence type="ECO:0000256" key="2">
    <source>
        <dbReference type="ARBA" id="ARBA00005811"/>
    </source>
</evidence>
<evidence type="ECO:0000313" key="13">
    <source>
        <dbReference type="Proteomes" id="UP000319322"/>
    </source>
</evidence>
<keyword evidence="4" id="KW-1003">Cell membrane</keyword>
<dbReference type="OrthoDB" id="9798629at2"/>
<feature type="transmembrane region" description="Helical" evidence="11">
    <location>
        <begin position="20"/>
        <end position="41"/>
    </location>
</feature>
<comment type="caution">
    <text evidence="12">The sequence shown here is derived from an EMBL/GenBank/DDBJ whole genome shotgun (WGS) entry which is preliminary data.</text>
</comment>